<dbReference type="AlphaFoldDB" id="H2XLZ9"/>
<dbReference type="HOGENOM" id="CLU_001645_8_0_1"/>
<evidence type="ECO:0000259" key="21">
    <source>
        <dbReference type="PROSITE" id="PS50056"/>
    </source>
</evidence>
<evidence type="ECO:0000256" key="13">
    <source>
        <dbReference type="ARBA" id="ARBA00022989"/>
    </source>
</evidence>
<dbReference type="SMART" id="SM00194">
    <property type="entry name" value="PTPc"/>
    <property type="match status" value="2"/>
</dbReference>
<dbReference type="Proteomes" id="UP000008144">
    <property type="component" value="Chromosome 5"/>
</dbReference>
<evidence type="ECO:0000256" key="17">
    <source>
        <dbReference type="ARBA" id="ARBA00074216"/>
    </source>
</evidence>
<evidence type="ECO:0000256" key="19">
    <source>
        <dbReference type="SAM" id="Phobius"/>
    </source>
</evidence>
<reference evidence="22" key="4">
    <citation type="submission" date="2025-09" db="UniProtKB">
        <authorList>
            <consortium name="Ensembl"/>
        </authorList>
    </citation>
    <scope>IDENTIFICATION</scope>
</reference>
<evidence type="ECO:0000256" key="12">
    <source>
        <dbReference type="ARBA" id="ARBA00022949"/>
    </source>
</evidence>
<feature type="domain" description="Tyrosine specific protein phosphatases" evidence="21">
    <location>
        <begin position="549"/>
        <end position="624"/>
    </location>
</feature>
<keyword evidence="14 19" id="KW-0472">Membrane</keyword>
<evidence type="ECO:0000256" key="8">
    <source>
        <dbReference type="ARBA" id="ARBA00022729"/>
    </source>
</evidence>
<dbReference type="InterPro" id="IPR003595">
    <property type="entry name" value="Tyr_Pase_cat"/>
</dbReference>
<dbReference type="GO" id="GO:0005925">
    <property type="term" value="C:focal adhesion"/>
    <property type="evidence" value="ECO:0007669"/>
    <property type="project" value="UniProtKB-SubCell"/>
</dbReference>
<dbReference type="EC" id="3.1.3.48" evidence="4"/>
<evidence type="ECO:0000256" key="5">
    <source>
        <dbReference type="ARBA" id="ARBA00022475"/>
    </source>
</evidence>
<dbReference type="FunFam" id="3.90.190.10:FF:000021">
    <property type="entry name" value="Receptor-type tyrosine-protein phosphatase alpha"/>
    <property type="match status" value="1"/>
</dbReference>
<dbReference type="FunFam" id="3.90.190.10:FF:000007">
    <property type="entry name" value="Receptor-type tyrosine-protein phosphatase alpha"/>
    <property type="match status" value="1"/>
</dbReference>
<reference evidence="22" key="2">
    <citation type="journal article" date="2008" name="Genome Biol.">
        <title>Improved genome assembly and evidence-based global gene model set for the chordate Ciona intestinalis: new insight into intron and operon populations.</title>
        <authorList>
            <person name="Satou Y."/>
            <person name="Mineta K."/>
            <person name="Ogasawara M."/>
            <person name="Sasakura Y."/>
            <person name="Shoguchi E."/>
            <person name="Ueno K."/>
            <person name="Yamada L."/>
            <person name="Matsumoto J."/>
            <person name="Wasserscheid J."/>
            <person name="Dewar K."/>
            <person name="Wiley G.B."/>
            <person name="Macmil S.L."/>
            <person name="Roe B.A."/>
            <person name="Zeller R.W."/>
            <person name="Hastings K.E."/>
            <person name="Lemaire P."/>
            <person name="Lindquist E."/>
            <person name="Endo T."/>
            <person name="Hotta K."/>
            <person name="Inaba K."/>
        </authorList>
    </citation>
    <scope>NUCLEOTIDE SEQUENCE [LARGE SCALE GENOMIC DNA]</scope>
    <source>
        <strain evidence="22">wild type</strain>
    </source>
</reference>
<proteinExistence type="inferred from homology"/>
<dbReference type="GO" id="GO:0004725">
    <property type="term" value="F:protein tyrosine phosphatase activity"/>
    <property type="evidence" value="ECO:0000318"/>
    <property type="project" value="GO_Central"/>
</dbReference>
<dbReference type="GeneTree" id="ENSGT00940000165839"/>
<keyword evidence="5" id="KW-1003">Cell membrane</keyword>
<dbReference type="FunCoup" id="H2XLZ9">
    <property type="interactions" value="58"/>
</dbReference>
<evidence type="ECO:0000256" key="4">
    <source>
        <dbReference type="ARBA" id="ARBA00013064"/>
    </source>
</evidence>
<dbReference type="Pfam" id="PF00102">
    <property type="entry name" value="Y_phosphatase"/>
    <property type="match status" value="2"/>
</dbReference>
<dbReference type="STRING" id="7719.ENSCINP00000030681"/>
<dbReference type="PANTHER" id="PTHR19134:SF555">
    <property type="entry name" value="RECEPTOR-TYPE TYROSINE-PROTEIN PHOSPHATASE DELTA-LIKE ISOFORM X1"/>
    <property type="match status" value="1"/>
</dbReference>
<evidence type="ECO:0000313" key="23">
    <source>
        <dbReference type="Proteomes" id="UP000008144"/>
    </source>
</evidence>
<feature type="domain" description="Tyrosine-protein phosphatase" evidence="20">
    <location>
        <begin position="373"/>
        <end position="633"/>
    </location>
</feature>
<evidence type="ECO:0000256" key="9">
    <source>
        <dbReference type="ARBA" id="ARBA00022737"/>
    </source>
</evidence>
<organism evidence="22 23">
    <name type="scientific">Ciona intestinalis</name>
    <name type="common">Transparent sea squirt</name>
    <name type="synonym">Ascidia intestinalis</name>
    <dbReference type="NCBI Taxonomy" id="7719"/>
    <lineage>
        <taxon>Eukaryota</taxon>
        <taxon>Metazoa</taxon>
        <taxon>Chordata</taxon>
        <taxon>Tunicata</taxon>
        <taxon>Ascidiacea</taxon>
        <taxon>Phlebobranchia</taxon>
        <taxon>Cionidae</taxon>
        <taxon>Ciona</taxon>
    </lineage>
</organism>
<dbReference type="InterPro" id="IPR016130">
    <property type="entry name" value="Tyr_Pase_AS"/>
</dbReference>
<comment type="subcellular location">
    <subcellularLocation>
        <location evidence="1">Cell junction</location>
        <location evidence="1">Focal adhesion</location>
    </subcellularLocation>
    <subcellularLocation>
        <location evidence="2">Cell membrane</location>
        <topology evidence="2">Single-pass type I membrane protein</topology>
    </subcellularLocation>
</comment>
<dbReference type="PROSITE" id="PS50056">
    <property type="entry name" value="TYR_PHOSPHATASE_2"/>
    <property type="match status" value="2"/>
</dbReference>
<evidence type="ECO:0000256" key="15">
    <source>
        <dbReference type="ARBA" id="ARBA00023180"/>
    </source>
</evidence>
<feature type="domain" description="Tyrosine specific protein phosphatases" evidence="21">
    <location>
        <begin position="259"/>
        <end position="333"/>
    </location>
</feature>
<keyword evidence="12" id="KW-0965">Cell junction</keyword>
<keyword evidence="10" id="KW-0378">Hydrolase</keyword>
<dbReference type="InParanoid" id="H2XLZ9"/>
<keyword evidence="8" id="KW-0732">Signal</keyword>
<sequence length="644" mass="74141">IPIAVSIVVVVLIIVGITLFIVWRRRSRKPKFKNGYLSNNIRYDNSDQLQKLVPNGSSNRRYPAIPIDRLESEFTRKHADDDKLFREEYSNIPEGVGSRDHGGKSHNKDKNRYTNVIPFDHSRVVLPKSTNTDGDYINASFVDGYKHKGKFIAAQGPKDGTINDFWRMIWDQNVTTIIMVTNLKENNEPKCAQYWPQSGSSIYGDLSVVYLGENHLVDYTIRKFTIQQCKGEATLSVRRNMIQYHFTSWPDFGVPKSPSGILKFMRKIKHGSPTGYGAVVVHCSAGVGRTGTYICIDAMVDMMLREGKVDVYSFVTQMRNQRPEMVQTEQQYIFIYQALLEHHLYGDTEVEATEVNNHIDELSQRMPGNVTGMEHEFKKLTTIRIQKDQMRAGNHPANMRKNRVLLILPYDWNRAILPVRRGLENSDYINASYIDGYRQKDAYIATQGPLPHTIEDFWRLIWETKSASIVMLTELVERGQAKCEQYWPNEGTLVYGDLNVQLKIEEELDNYTTRDFIITNNTDHTERKQMVRQFHYHGWPETGPPSSGFSMISLVEQVQKQQQSSGNHPITIHCSAGAGRTGAFCALSTALEQVKAEGVLDMFQIVKCLRMQRPHMVQNLEQYEFCYRAVQEYIDSMSEYYNFK</sequence>
<feature type="compositionally biased region" description="Basic and acidic residues" evidence="18">
    <location>
        <begin position="97"/>
        <end position="112"/>
    </location>
</feature>
<reference evidence="22" key="3">
    <citation type="submission" date="2025-08" db="UniProtKB">
        <authorList>
            <consortium name="Ensembl"/>
        </authorList>
    </citation>
    <scope>IDENTIFICATION</scope>
</reference>
<dbReference type="Ensembl" id="ENSCINT00000030496.1">
    <property type="protein sequence ID" value="ENSCINP00000030681.1"/>
    <property type="gene ID" value="ENSCING00000020777.1"/>
</dbReference>
<dbReference type="SUPFAM" id="SSF52799">
    <property type="entry name" value="(Phosphotyrosine protein) phosphatases II"/>
    <property type="match status" value="2"/>
</dbReference>
<dbReference type="InterPro" id="IPR029021">
    <property type="entry name" value="Prot-tyrosine_phosphatase-like"/>
</dbReference>
<evidence type="ECO:0000256" key="2">
    <source>
        <dbReference type="ARBA" id="ARBA00004251"/>
    </source>
</evidence>
<protein>
    <recommendedName>
        <fullName evidence="17">Receptor-type tyrosine-protein phosphatase alpha</fullName>
        <ecNumber evidence="4">3.1.3.48</ecNumber>
    </recommendedName>
</protein>
<name>H2XLZ9_CIOIN</name>
<dbReference type="GO" id="GO:0005886">
    <property type="term" value="C:plasma membrane"/>
    <property type="evidence" value="ECO:0007669"/>
    <property type="project" value="UniProtKB-SubCell"/>
</dbReference>
<dbReference type="EMBL" id="EAAA01002156">
    <property type="status" value="NOT_ANNOTATED_CDS"/>
    <property type="molecule type" value="Genomic_DNA"/>
</dbReference>
<dbReference type="PROSITE" id="PS50055">
    <property type="entry name" value="TYR_PHOSPHATASE_PTP"/>
    <property type="match status" value="2"/>
</dbReference>
<evidence type="ECO:0000256" key="11">
    <source>
        <dbReference type="ARBA" id="ARBA00022912"/>
    </source>
</evidence>
<dbReference type="PRINTS" id="PR00700">
    <property type="entry name" value="PRTYPHPHTASE"/>
</dbReference>
<keyword evidence="15" id="KW-0325">Glycoprotein</keyword>
<keyword evidence="23" id="KW-1185">Reference proteome</keyword>
<comment type="similarity">
    <text evidence="3">Belongs to the protein-tyrosine phosphatase family. Receptor class 4 subfamily.</text>
</comment>
<dbReference type="GO" id="GO:0007165">
    <property type="term" value="P:signal transduction"/>
    <property type="evidence" value="ECO:0000318"/>
    <property type="project" value="GO_Central"/>
</dbReference>
<evidence type="ECO:0000256" key="10">
    <source>
        <dbReference type="ARBA" id="ARBA00022801"/>
    </source>
</evidence>
<evidence type="ECO:0000256" key="16">
    <source>
        <dbReference type="ARBA" id="ARBA00054255"/>
    </source>
</evidence>
<keyword evidence="7 19" id="KW-0812">Transmembrane</keyword>
<dbReference type="InterPro" id="IPR000387">
    <property type="entry name" value="Tyr_Pase_dom"/>
</dbReference>
<accession>H2XLZ9</accession>
<feature type="domain" description="Tyrosine-protein phosphatase" evidence="20">
    <location>
        <begin position="85"/>
        <end position="342"/>
    </location>
</feature>
<comment type="function">
    <text evidence="16">Tyrosine protein phosphatase which is involved in integrin-mediated focal adhesion formation. Following integrin engagement, specifically recruits BCAR3, BCAR1 and CRK to focal adhesions thereby promoting SRC-mediated phosphorylation of BRAC1 and the subsequent activation of PAK and small GTPase RAC1 and CDC42.</text>
</comment>
<feature type="region of interest" description="Disordered" evidence="18">
    <location>
        <begin position="92"/>
        <end position="112"/>
    </location>
</feature>
<evidence type="ECO:0000256" key="6">
    <source>
        <dbReference type="ARBA" id="ARBA00022553"/>
    </source>
</evidence>
<dbReference type="SMART" id="SM00404">
    <property type="entry name" value="PTPc_motif"/>
    <property type="match status" value="2"/>
</dbReference>
<keyword evidence="11" id="KW-0904">Protein phosphatase</keyword>
<evidence type="ECO:0000256" key="7">
    <source>
        <dbReference type="ARBA" id="ARBA00022692"/>
    </source>
</evidence>
<keyword evidence="9" id="KW-0677">Repeat</keyword>
<evidence type="ECO:0000256" key="14">
    <source>
        <dbReference type="ARBA" id="ARBA00023136"/>
    </source>
</evidence>
<evidence type="ECO:0000256" key="1">
    <source>
        <dbReference type="ARBA" id="ARBA00004246"/>
    </source>
</evidence>
<dbReference type="Gene3D" id="3.90.190.10">
    <property type="entry name" value="Protein tyrosine phosphatase superfamily"/>
    <property type="match status" value="2"/>
</dbReference>
<dbReference type="PANTHER" id="PTHR19134">
    <property type="entry name" value="RECEPTOR-TYPE TYROSINE-PROTEIN PHOSPHATASE"/>
    <property type="match status" value="1"/>
</dbReference>
<keyword evidence="13 19" id="KW-1133">Transmembrane helix</keyword>
<feature type="transmembrane region" description="Helical" evidence="19">
    <location>
        <begin position="6"/>
        <end position="23"/>
    </location>
</feature>
<dbReference type="InterPro" id="IPR000242">
    <property type="entry name" value="PTP_cat"/>
</dbReference>
<keyword evidence="6" id="KW-0597">Phosphoprotein</keyword>
<evidence type="ECO:0000256" key="3">
    <source>
        <dbReference type="ARBA" id="ARBA00007765"/>
    </source>
</evidence>
<evidence type="ECO:0000256" key="18">
    <source>
        <dbReference type="SAM" id="MobiDB-lite"/>
    </source>
</evidence>
<evidence type="ECO:0000313" key="22">
    <source>
        <dbReference type="Ensembl" id="ENSCINP00000030681.1"/>
    </source>
</evidence>
<dbReference type="OMA" id="TESWEGN"/>
<dbReference type="PROSITE" id="PS00383">
    <property type="entry name" value="TYR_PHOSPHATASE_1"/>
    <property type="match status" value="2"/>
</dbReference>
<reference evidence="23" key="1">
    <citation type="journal article" date="2002" name="Science">
        <title>The draft genome of Ciona intestinalis: insights into chordate and vertebrate origins.</title>
        <authorList>
            <person name="Dehal P."/>
            <person name="Satou Y."/>
            <person name="Campbell R.K."/>
            <person name="Chapman J."/>
            <person name="Degnan B."/>
            <person name="De Tomaso A."/>
            <person name="Davidson B."/>
            <person name="Di Gregorio A."/>
            <person name="Gelpke M."/>
            <person name="Goodstein D.M."/>
            <person name="Harafuji N."/>
            <person name="Hastings K.E."/>
            <person name="Ho I."/>
            <person name="Hotta K."/>
            <person name="Huang W."/>
            <person name="Kawashima T."/>
            <person name="Lemaire P."/>
            <person name="Martinez D."/>
            <person name="Meinertzhagen I.A."/>
            <person name="Necula S."/>
            <person name="Nonaka M."/>
            <person name="Putnam N."/>
            <person name="Rash S."/>
            <person name="Saiga H."/>
            <person name="Satake M."/>
            <person name="Terry A."/>
            <person name="Yamada L."/>
            <person name="Wang H.G."/>
            <person name="Awazu S."/>
            <person name="Azumi K."/>
            <person name="Boore J."/>
            <person name="Branno M."/>
            <person name="Chin-Bow S."/>
            <person name="DeSantis R."/>
            <person name="Doyle S."/>
            <person name="Francino P."/>
            <person name="Keys D.N."/>
            <person name="Haga S."/>
            <person name="Hayashi H."/>
            <person name="Hino K."/>
            <person name="Imai K.S."/>
            <person name="Inaba K."/>
            <person name="Kano S."/>
            <person name="Kobayashi K."/>
            <person name="Kobayashi M."/>
            <person name="Lee B.I."/>
            <person name="Makabe K.W."/>
            <person name="Manohar C."/>
            <person name="Matassi G."/>
            <person name="Medina M."/>
            <person name="Mochizuki Y."/>
            <person name="Mount S."/>
            <person name="Morishita T."/>
            <person name="Miura S."/>
            <person name="Nakayama A."/>
            <person name="Nishizaka S."/>
            <person name="Nomoto H."/>
            <person name="Ohta F."/>
            <person name="Oishi K."/>
            <person name="Rigoutsos I."/>
            <person name="Sano M."/>
            <person name="Sasaki A."/>
            <person name="Sasakura Y."/>
            <person name="Shoguchi E."/>
            <person name="Shin-i T."/>
            <person name="Spagnuolo A."/>
            <person name="Stainier D."/>
            <person name="Suzuki M.M."/>
            <person name="Tassy O."/>
            <person name="Takatori N."/>
            <person name="Tokuoka M."/>
            <person name="Yagi K."/>
            <person name="Yoshizaki F."/>
            <person name="Wada S."/>
            <person name="Zhang C."/>
            <person name="Hyatt P.D."/>
            <person name="Larimer F."/>
            <person name="Detter C."/>
            <person name="Doggett N."/>
            <person name="Glavina T."/>
            <person name="Hawkins T."/>
            <person name="Richardson P."/>
            <person name="Lucas S."/>
            <person name="Kohara Y."/>
            <person name="Levine M."/>
            <person name="Satoh N."/>
            <person name="Rokhsar D.S."/>
        </authorList>
    </citation>
    <scope>NUCLEOTIDE SEQUENCE [LARGE SCALE GENOMIC DNA]</scope>
</reference>
<evidence type="ECO:0000259" key="20">
    <source>
        <dbReference type="PROSITE" id="PS50055"/>
    </source>
</evidence>
<dbReference type="InterPro" id="IPR050348">
    <property type="entry name" value="Protein-Tyr_Phosphatase"/>
</dbReference>